<accession>A0ABQ2DB03</accession>
<evidence type="ECO:0000313" key="2">
    <source>
        <dbReference type="EMBL" id="GGJ52132.1"/>
    </source>
</evidence>
<comment type="caution">
    <text evidence="2">The sequence shown here is derived from an EMBL/GenBank/DDBJ whole genome shotgun (WGS) entry which is preliminary data.</text>
</comment>
<feature type="domain" description="Glycosyl transferase family 1" evidence="1">
    <location>
        <begin position="318"/>
        <end position="481"/>
    </location>
</feature>
<protein>
    <submittedName>
        <fullName evidence="2">Glycosyl transferase</fullName>
    </submittedName>
</protein>
<gene>
    <name evidence="2" type="primary">tagE</name>
    <name evidence="2" type="ORF">GCM10007111_12840</name>
</gene>
<organism evidence="2 3">
    <name type="scientific">Virgibacillus kapii</name>
    <dbReference type="NCBI Taxonomy" id="1638645"/>
    <lineage>
        <taxon>Bacteria</taxon>
        <taxon>Bacillati</taxon>
        <taxon>Bacillota</taxon>
        <taxon>Bacilli</taxon>
        <taxon>Bacillales</taxon>
        <taxon>Bacillaceae</taxon>
        <taxon>Virgibacillus</taxon>
    </lineage>
</organism>
<sequence>MKKITPVIIVSSLDVQRGGVTKASIKRANLLAEHHKEVIIITFLYQQNHNQIIQQLYKQKILNKKVTVYNFFEDLKPNKSTRKKKRQDQKVEEKGFLHFPVEDKKTEPSYRYYKDGLYVKYKRFNPNGSLKFIDYMDESGKRKRREEFNGDGLLVRTRYMDNVNNKPRYDQYFDNKEECFLSVHVNPKTQKEGRVVTFFDNPREYSSIYDCHLGWLNTILNNYEYPVVSSELRRFTKLLVNVEHENIKKIEVLHTSHLSKPYSNINNIKPGSHFLFENAKYLDKVVFLTNEQKQDVETVYGKQQNFTVIPHSTYIKDENILKGTVPQDAKLAVTLARYHEDKRLDEAIHAFKYVIEKVPEAKYYIYGYGEMKDQLQTLINKLGLQNNVYLKPFTSSPQQAYKEAACSILTSRQEGFAMVITESMAVGTPVIAYKIKYGPSDIITNGTNGSLVEEGNREELAQKIIKVMQDEDFRSELSSNALDVNERFSEEKYRRNWLELYQ</sequence>
<evidence type="ECO:0000313" key="3">
    <source>
        <dbReference type="Proteomes" id="UP000634435"/>
    </source>
</evidence>
<dbReference type="PANTHER" id="PTHR12526:SF630">
    <property type="entry name" value="GLYCOSYLTRANSFERASE"/>
    <property type="match status" value="1"/>
</dbReference>
<name>A0ABQ2DB03_9BACI</name>
<dbReference type="PANTHER" id="PTHR12526">
    <property type="entry name" value="GLYCOSYLTRANSFERASE"/>
    <property type="match status" value="1"/>
</dbReference>
<keyword evidence="2" id="KW-0808">Transferase</keyword>
<dbReference type="SUPFAM" id="SSF53756">
    <property type="entry name" value="UDP-Glycosyltransferase/glycogen phosphorylase"/>
    <property type="match status" value="1"/>
</dbReference>
<dbReference type="EMBL" id="BMPN01000002">
    <property type="protein sequence ID" value="GGJ52132.1"/>
    <property type="molecule type" value="Genomic_DNA"/>
</dbReference>
<dbReference type="Pfam" id="PF00534">
    <property type="entry name" value="Glycos_transf_1"/>
    <property type="match status" value="1"/>
</dbReference>
<reference evidence="3" key="1">
    <citation type="journal article" date="2019" name="Int. J. Syst. Evol. Microbiol.">
        <title>The Global Catalogue of Microorganisms (GCM) 10K type strain sequencing project: providing services to taxonomists for standard genome sequencing and annotation.</title>
        <authorList>
            <consortium name="The Broad Institute Genomics Platform"/>
            <consortium name="The Broad Institute Genome Sequencing Center for Infectious Disease"/>
            <person name="Wu L."/>
            <person name="Ma J."/>
        </authorList>
    </citation>
    <scope>NUCLEOTIDE SEQUENCE [LARGE SCALE GENOMIC DNA]</scope>
    <source>
        <strain evidence="3">JCM 30071</strain>
    </source>
</reference>
<dbReference type="InterPro" id="IPR001296">
    <property type="entry name" value="Glyco_trans_1"/>
</dbReference>
<dbReference type="Proteomes" id="UP000634435">
    <property type="component" value="Unassembled WGS sequence"/>
</dbReference>
<proteinExistence type="predicted"/>
<dbReference type="RefSeq" id="WP_188942545.1">
    <property type="nucleotide sequence ID" value="NZ_BMPN01000002.1"/>
</dbReference>
<dbReference type="Gene3D" id="3.40.50.2000">
    <property type="entry name" value="Glycogen Phosphorylase B"/>
    <property type="match status" value="3"/>
</dbReference>
<dbReference type="GO" id="GO:0016740">
    <property type="term" value="F:transferase activity"/>
    <property type="evidence" value="ECO:0007669"/>
    <property type="project" value="UniProtKB-KW"/>
</dbReference>
<evidence type="ECO:0000259" key="1">
    <source>
        <dbReference type="Pfam" id="PF00534"/>
    </source>
</evidence>
<keyword evidence="3" id="KW-1185">Reference proteome</keyword>